<dbReference type="RefSeq" id="WP_013031210.1">
    <property type="nucleotide sequence ID" value="NC_013960.1"/>
</dbReference>
<evidence type="ECO:0000256" key="1">
    <source>
        <dbReference type="ARBA" id="ARBA00009716"/>
    </source>
</evidence>
<keyword evidence="3" id="KW-1133">Transmembrane helix</keyword>
<dbReference type="Proteomes" id="UP000001844">
    <property type="component" value="Chromosome"/>
</dbReference>
<name>D5C4P1_NITHN</name>
<dbReference type="InterPro" id="IPR002932">
    <property type="entry name" value="Glu_synthdom"/>
</dbReference>
<dbReference type="AlphaFoldDB" id="D5C4P1"/>
<dbReference type="SUPFAM" id="SSF51395">
    <property type="entry name" value="FMN-linked oxidoreductases"/>
    <property type="match status" value="1"/>
</dbReference>
<keyword evidence="3" id="KW-0472">Membrane</keyword>
<evidence type="ECO:0000256" key="3">
    <source>
        <dbReference type="SAM" id="Phobius"/>
    </source>
</evidence>
<protein>
    <submittedName>
        <fullName evidence="5">Ferredoxin-dependent glutamate synthase</fullName>
    </submittedName>
</protein>
<evidence type="ECO:0000313" key="6">
    <source>
        <dbReference type="Proteomes" id="UP000001844"/>
    </source>
</evidence>
<evidence type="ECO:0000259" key="4">
    <source>
        <dbReference type="Pfam" id="PF01645"/>
    </source>
</evidence>
<dbReference type="eggNOG" id="COG0069">
    <property type="taxonomic scope" value="Bacteria"/>
</dbReference>
<comment type="similarity">
    <text evidence="1 2">Belongs to the glutamate synthase family.</text>
</comment>
<dbReference type="PIRSF" id="PIRSF006429">
    <property type="entry name" value="GOGAT_lg_2"/>
    <property type="match status" value="1"/>
</dbReference>
<dbReference type="CDD" id="cd02808">
    <property type="entry name" value="GltS_FMN"/>
    <property type="match status" value="1"/>
</dbReference>
<dbReference type="HOGENOM" id="CLU_026563_1_0_6"/>
<dbReference type="OrthoDB" id="9758182at2"/>
<dbReference type="InterPro" id="IPR027283">
    <property type="entry name" value="YerD"/>
</dbReference>
<sequence length="555" mass="60521">MSSLKLSAKRFNPDVLKRAIVPITAGVLSVICLLLTMVSPWWLLGLAVTLPLVALGIYDWTQQRWTLTRNYPVAARIRWLFYDLRPYLRAYIVEGDLEGKPFSFDARNLVYARARGKPDTHPFGTEWDMTSDEYEWLCHSIAPAENPEKNPCVSIGGAQCQQPYSASIFNISAMSFGSLSANAVEALNKGARLGGFYHDTGEGGISPYHLKQGGDLVWEIGSGYFGCRDNKGNFDEDLFIEGATRNEVKMIEIKLSQGAKPGHGGLLPAAKVTEEIARIRKVPAGQDCLSPRGHSAFSTPVEMLDFAARIRHLSGGKPVGIKLCVGQIHEVLAIMKAMLKTGIYLDFIVVDGGEGGTAAAPLELSDYVGMPLTEGLIVVRNALVGTGLRDKVRLGASGKVYSGAGMARNLAIGADWCNAARAFMFSIGCIQAQRCHLDTCPTGVTTQDPGRQRGLVVDVQAERAARFHQQTLAALAHIVAAAGLTHPQDLQPYHLIRRFGTTDSRPFDRIYPFISENALLEGAEETPYAEWWHAADPDSFRPRIDLGIARANVPA</sequence>
<dbReference type="GO" id="GO:0006537">
    <property type="term" value="P:glutamate biosynthetic process"/>
    <property type="evidence" value="ECO:0007669"/>
    <property type="project" value="InterPro"/>
</dbReference>
<dbReference type="InterPro" id="IPR013785">
    <property type="entry name" value="Aldolase_TIM"/>
</dbReference>
<evidence type="ECO:0000313" key="5">
    <source>
        <dbReference type="EMBL" id="ADE13314.1"/>
    </source>
</evidence>
<feature type="transmembrane region" description="Helical" evidence="3">
    <location>
        <begin position="20"/>
        <end position="36"/>
    </location>
</feature>
<reference evidence="6" key="1">
    <citation type="submission" date="2010-04" db="EMBL/GenBank/DDBJ databases">
        <title>Complete genome sequence of Nitrosococcus halophilus Nc4, a salt-adapted, aerobic obligate ammonia-oxidizing sulfur purple bacterium.</title>
        <authorList>
            <consortium name="US DOE Joint Genome Institute"/>
            <person name="Campbell M.A."/>
            <person name="Malfatti S.A."/>
            <person name="Chain P.S.G."/>
            <person name="Heidelberg J.F."/>
            <person name="Ward B.B."/>
            <person name="Klotz M.G."/>
        </authorList>
    </citation>
    <scope>NUCLEOTIDE SEQUENCE [LARGE SCALE GENOMIC DNA]</scope>
    <source>
        <strain evidence="6">Nc4</strain>
    </source>
</reference>
<keyword evidence="6" id="KW-1185">Reference proteome</keyword>
<dbReference type="GO" id="GO:0015930">
    <property type="term" value="F:glutamate synthase activity"/>
    <property type="evidence" value="ECO:0007669"/>
    <property type="project" value="InterPro"/>
</dbReference>
<evidence type="ECO:0000256" key="2">
    <source>
        <dbReference type="PIRNR" id="PIRNR006429"/>
    </source>
</evidence>
<feature type="domain" description="Glutamate synthase" evidence="4">
    <location>
        <begin position="166"/>
        <end position="484"/>
    </location>
</feature>
<dbReference type="PANTHER" id="PTHR43819">
    <property type="entry name" value="ARCHAEAL-TYPE GLUTAMATE SYNTHASE [NADPH]"/>
    <property type="match status" value="1"/>
</dbReference>
<dbReference type="InterPro" id="IPR024188">
    <property type="entry name" value="GltB"/>
</dbReference>
<dbReference type="PANTHER" id="PTHR43819:SF1">
    <property type="entry name" value="ARCHAEAL-TYPE GLUTAMATE SYNTHASE [NADPH]"/>
    <property type="match status" value="1"/>
</dbReference>
<dbReference type="EMBL" id="CP001798">
    <property type="protein sequence ID" value="ADE13314.1"/>
    <property type="molecule type" value="Genomic_DNA"/>
</dbReference>
<dbReference type="Pfam" id="PF01645">
    <property type="entry name" value="Glu_synthase"/>
    <property type="match status" value="1"/>
</dbReference>
<dbReference type="PIRSF" id="PIRSF500060">
    <property type="entry name" value="UCP500060"/>
    <property type="match status" value="1"/>
</dbReference>
<accession>D5C4P1</accession>
<dbReference type="STRING" id="472759.Nhal_0094"/>
<dbReference type="KEGG" id="nhl:Nhal_0094"/>
<proteinExistence type="inferred from homology"/>
<gene>
    <name evidence="5" type="ordered locus">Nhal_0094</name>
</gene>
<dbReference type="Gene3D" id="3.20.20.70">
    <property type="entry name" value="Aldolase class I"/>
    <property type="match status" value="1"/>
</dbReference>
<organism evidence="5 6">
    <name type="scientific">Nitrosococcus halophilus (strain Nc4)</name>
    <dbReference type="NCBI Taxonomy" id="472759"/>
    <lineage>
        <taxon>Bacteria</taxon>
        <taxon>Pseudomonadati</taxon>
        <taxon>Pseudomonadota</taxon>
        <taxon>Gammaproteobacteria</taxon>
        <taxon>Chromatiales</taxon>
        <taxon>Chromatiaceae</taxon>
        <taxon>Nitrosococcus</taxon>
    </lineage>
</organism>
<keyword evidence="3" id="KW-0812">Transmembrane</keyword>